<gene>
    <name evidence="1" type="ORF">AWH51_04670</name>
</gene>
<organism evidence="1 2">
    <name type="scientific">Clavibacter tessellarius</name>
    <dbReference type="NCBI Taxonomy" id="31965"/>
    <lineage>
        <taxon>Bacteria</taxon>
        <taxon>Bacillati</taxon>
        <taxon>Actinomycetota</taxon>
        <taxon>Actinomycetes</taxon>
        <taxon>Micrococcales</taxon>
        <taxon>Microbacteriaceae</taxon>
        <taxon>Clavibacter</taxon>
    </lineage>
</organism>
<protein>
    <recommendedName>
        <fullName evidence="3">DUF2188 domain-containing protein</fullName>
    </recommendedName>
</protein>
<dbReference type="Proteomes" id="UP000076218">
    <property type="component" value="Unassembled WGS sequence"/>
</dbReference>
<dbReference type="InterPro" id="IPR018691">
    <property type="entry name" value="DUF2188"/>
</dbReference>
<comment type="caution">
    <text evidence="1">The sequence shown here is derived from an EMBL/GenBank/DDBJ whole genome shotgun (WGS) entry which is preliminary data.</text>
</comment>
<dbReference type="AlphaFoldDB" id="A0A154V475"/>
<sequence>MVPSGAGGWDIVIVGSPSASAHFGTQAEAAAHAREIIWGAGGGEISIHGRDGSVRARTRVPRRVS</sequence>
<name>A0A154V475_9MICO</name>
<dbReference type="EMBL" id="LQXA01000013">
    <property type="protein sequence ID" value="KZC96183.1"/>
    <property type="molecule type" value="Genomic_DNA"/>
</dbReference>
<dbReference type="Pfam" id="PF09954">
    <property type="entry name" value="DUF2188"/>
    <property type="match status" value="1"/>
</dbReference>
<accession>A0A154V475</accession>
<reference evidence="1 2" key="1">
    <citation type="submission" date="2016-01" db="EMBL/GenBank/DDBJ databases">
        <title>Draft genome sequence of Clavibacter michiganensis subsp. tessellarius DOAB 609.</title>
        <authorList>
            <person name="Tambong J.T."/>
        </authorList>
    </citation>
    <scope>NUCLEOTIDE SEQUENCE [LARGE SCALE GENOMIC DNA]</scope>
    <source>
        <strain evidence="1 2">DOAB 609</strain>
    </source>
</reference>
<evidence type="ECO:0008006" key="3">
    <source>
        <dbReference type="Google" id="ProtNLM"/>
    </source>
</evidence>
<evidence type="ECO:0000313" key="2">
    <source>
        <dbReference type="Proteomes" id="UP000076218"/>
    </source>
</evidence>
<evidence type="ECO:0000313" key="1">
    <source>
        <dbReference type="EMBL" id="KZC96183.1"/>
    </source>
</evidence>
<proteinExistence type="predicted"/>